<dbReference type="OrthoDB" id="5574975at2759"/>
<protein>
    <recommendedName>
        <fullName evidence="13">HAUS augmin-like complex subunit 1</fullName>
    </recommendedName>
</protein>
<sequence>MAHLSLSPAAIFSPSVARQHAAAAKDWNYVDNWLSSKFNGKTPPAFERNNDTLKALLALAALNESADEEQELLAKVEAKSLRDLQAKEEAGPNTDLLHSLEDSLTREGESSLDALSSLSVALNQPIPDMEAMGRKIIDLHVASHDLDQTVDRVSILEKYLKAELEKVGNLVEELQGEAYQPPPDLMKQTVDYQRRIKGLTSKLPELKERVASLAAASGTPITIEEIQAEEIKYKALMAKVKDLETKVKSYHGLPQDTDLARLELESLRVELRSLTRERDSMFEGLVERETPRKGR</sequence>
<proteinExistence type="inferred from homology"/>
<dbReference type="Pfam" id="PF25762">
    <property type="entry name" value="HAUS1"/>
    <property type="match status" value="1"/>
</dbReference>
<dbReference type="GO" id="GO:0051301">
    <property type="term" value="P:cell division"/>
    <property type="evidence" value="ECO:0007669"/>
    <property type="project" value="UniProtKB-KW"/>
</dbReference>
<name>A0A9N9PW04_9HELO</name>
<dbReference type="Proteomes" id="UP000696280">
    <property type="component" value="Unassembled WGS sequence"/>
</dbReference>
<evidence type="ECO:0000256" key="2">
    <source>
        <dbReference type="ARBA" id="ARBA00005479"/>
    </source>
</evidence>
<keyword evidence="4" id="KW-0132">Cell division</keyword>
<evidence type="ECO:0000313" key="11">
    <source>
        <dbReference type="EMBL" id="CAG8957785.1"/>
    </source>
</evidence>
<organism evidence="11 12">
    <name type="scientific">Hymenoscyphus fraxineus</name>
    <dbReference type="NCBI Taxonomy" id="746836"/>
    <lineage>
        <taxon>Eukaryota</taxon>
        <taxon>Fungi</taxon>
        <taxon>Dikarya</taxon>
        <taxon>Ascomycota</taxon>
        <taxon>Pezizomycotina</taxon>
        <taxon>Leotiomycetes</taxon>
        <taxon>Helotiales</taxon>
        <taxon>Helotiaceae</taxon>
        <taxon>Hymenoscyphus</taxon>
    </lineage>
</organism>
<keyword evidence="6" id="KW-0498">Mitosis</keyword>
<evidence type="ECO:0000256" key="9">
    <source>
        <dbReference type="ARBA" id="ARBA00023306"/>
    </source>
</evidence>
<feature type="coiled-coil region" evidence="10">
    <location>
        <begin position="226"/>
        <end position="277"/>
    </location>
</feature>
<comment type="similarity">
    <text evidence="2">Belongs to the HAUS1 family.</text>
</comment>
<accession>A0A9N9PW04</accession>
<evidence type="ECO:0000256" key="3">
    <source>
        <dbReference type="ARBA" id="ARBA00022490"/>
    </source>
</evidence>
<evidence type="ECO:0000256" key="1">
    <source>
        <dbReference type="ARBA" id="ARBA00004186"/>
    </source>
</evidence>
<evidence type="ECO:0000256" key="8">
    <source>
        <dbReference type="ARBA" id="ARBA00023212"/>
    </source>
</evidence>
<dbReference type="PANTHER" id="PTHR31570">
    <property type="entry name" value="HAUS AUGMIN-LIKE COMPLEX SUBUNIT 1"/>
    <property type="match status" value="1"/>
</dbReference>
<keyword evidence="5" id="KW-0493">Microtubule</keyword>
<evidence type="ECO:0000256" key="5">
    <source>
        <dbReference type="ARBA" id="ARBA00022701"/>
    </source>
</evidence>
<gene>
    <name evidence="11" type="ORF">HYFRA_00000124</name>
</gene>
<keyword evidence="12" id="KW-1185">Reference proteome</keyword>
<comment type="caution">
    <text evidence="11">The sequence shown here is derived from an EMBL/GenBank/DDBJ whole genome shotgun (WGS) entry which is preliminary data.</text>
</comment>
<keyword evidence="8" id="KW-0206">Cytoskeleton</keyword>
<evidence type="ECO:0000256" key="10">
    <source>
        <dbReference type="SAM" id="Coils"/>
    </source>
</evidence>
<keyword evidence="9" id="KW-0131">Cell cycle</keyword>
<keyword evidence="7 10" id="KW-0175">Coiled coil</keyword>
<keyword evidence="3" id="KW-0963">Cytoplasm</keyword>
<dbReference type="GO" id="GO:0070652">
    <property type="term" value="C:HAUS complex"/>
    <property type="evidence" value="ECO:0007669"/>
    <property type="project" value="InterPro"/>
</dbReference>
<evidence type="ECO:0008006" key="13">
    <source>
        <dbReference type="Google" id="ProtNLM"/>
    </source>
</evidence>
<dbReference type="GO" id="GO:0051225">
    <property type="term" value="P:spindle assembly"/>
    <property type="evidence" value="ECO:0007669"/>
    <property type="project" value="InterPro"/>
</dbReference>
<evidence type="ECO:0000256" key="4">
    <source>
        <dbReference type="ARBA" id="ARBA00022618"/>
    </source>
</evidence>
<evidence type="ECO:0000256" key="7">
    <source>
        <dbReference type="ARBA" id="ARBA00023054"/>
    </source>
</evidence>
<comment type="subcellular location">
    <subcellularLocation>
        <location evidence="1">Cytoplasm</location>
        <location evidence="1">Cytoskeleton</location>
        <location evidence="1">Spindle</location>
    </subcellularLocation>
</comment>
<reference evidence="11" key="1">
    <citation type="submission" date="2021-07" db="EMBL/GenBank/DDBJ databases">
        <authorList>
            <person name="Durling M."/>
        </authorList>
    </citation>
    <scope>NUCLEOTIDE SEQUENCE</scope>
</reference>
<dbReference type="InterPro" id="IPR026243">
    <property type="entry name" value="HAUS1"/>
</dbReference>
<dbReference type="PANTHER" id="PTHR31570:SF1">
    <property type="entry name" value="HAUS AUGMIN-LIKE COMPLEX SUBUNIT 1"/>
    <property type="match status" value="1"/>
</dbReference>
<dbReference type="GO" id="GO:0005874">
    <property type="term" value="C:microtubule"/>
    <property type="evidence" value="ECO:0007669"/>
    <property type="project" value="UniProtKB-KW"/>
</dbReference>
<dbReference type="EMBL" id="CAJVRL010000081">
    <property type="protein sequence ID" value="CAG8957785.1"/>
    <property type="molecule type" value="Genomic_DNA"/>
</dbReference>
<dbReference type="GO" id="GO:0005819">
    <property type="term" value="C:spindle"/>
    <property type="evidence" value="ECO:0007669"/>
    <property type="project" value="UniProtKB-SubCell"/>
</dbReference>
<dbReference type="GO" id="GO:0005829">
    <property type="term" value="C:cytosol"/>
    <property type="evidence" value="ECO:0007669"/>
    <property type="project" value="TreeGrafter"/>
</dbReference>
<dbReference type="AlphaFoldDB" id="A0A9N9PW04"/>
<evidence type="ECO:0000313" key="12">
    <source>
        <dbReference type="Proteomes" id="UP000696280"/>
    </source>
</evidence>
<evidence type="ECO:0000256" key="6">
    <source>
        <dbReference type="ARBA" id="ARBA00022776"/>
    </source>
</evidence>